<reference evidence="2 5" key="2">
    <citation type="submission" date="2018-07" db="EMBL/GenBank/DDBJ databases">
        <title>Genome sequences of Haloplanus sp. CBA1113.</title>
        <authorList>
            <person name="Kim Y.B."/>
            <person name="Roh S.W."/>
        </authorList>
    </citation>
    <scope>NUCLEOTIDE SEQUENCE [LARGE SCALE GENOMIC DNA]</scope>
    <source>
        <strain evidence="2 5">CBA1113</strain>
    </source>
</reference>
<gene>
    <name evidence="3" type="ORF">DU484_06770</name>
    <name evidence="2" type="ORF">DU500_07040</name>
</gene>
<dbReference type="AlphaFoldDB" id="A0A345EBM3"/>
<proteinExistence type="predicted"/>
<evidence type="ECO:0000313" key="5">
    <source>
        <dbReference type="Proteomes" id="UP000253273"/>
    </source>
</evidence>
<evidence type="ECO:0000313" key="3">
    <source>
        <dbReference type="EMBL" id="AXG09595.1"/>
    </source>
</evidence>
<name>A0A345EBM3_9EURY</name>
<reference evidence="3 4" key="1">
    <citation type="submission" date="2018-07" db="EMBL/GenBank/DDBJ databases">
        <title>Genome sequences of Haloplanus sp. CBA1112.</title>
        <authorList>
            <person name="Kim Y.B."/>
            <person name="Roh S.W."/>
        </authorList>
    </citation>
    <scope>NUCLEOTIDE SEQUENCE [LARGE SCALE GENOMIC DNA]</scope>
    <source>
        <strain evidence="3 4">CBA1112</strain>
    </source>
</reference>
<organism evidence="3 4">
    <name type="scientific">Haloplanus rubicundus</name>
    <dbReference type="NCBI Taxonomy" id="1547898"/>
    <lineage>
        <taxon>Archaea</taxon>
        <taxon>Methanobacteriati</taxon>
        <taxon>Methanobacteriota</taxon>
        <taxon>Stenosarchaea group</taxon>
        <taxon>Halobacteria</taxon>
        <taxon>Halobacteriales</taxon>
        <taxon>Haloferacaceae</taxon>
        <taxon>Haloplanus</taxon>
    </lineage>
</organism>
<dbReference type="Proteomes" id="UP000252985">
    <property type="component" value="Chromosome"/>
</dbReference>
<keyword evidence="5" id="KW-1185">Reference proteome</keyword>
<dbReference type="EMBL" id="CP031150">
    <property type="protein sequence ID" value="AXG06216.1"/>
    <property type="molecule type" value="Genomic_DNA"/>
</dbReference>
<evidence type="ECO:0000313" key="2">
    <source>
        <dbReference type="EMBL" id="AXG06216.1"/>
    </source>
</evidence>
<dbReference type="EMBL" id="CP031148">
    <property type="protein sequence ID" value="AXG09595.1"/>
    <property type="molecule type" value="Genomic_DNA"/>
</dbReference>
<dbReference type="OrthoDB" id="225642at2157"/>
<dbReference type="RefSeq" id="WP_114585358.1">
    <property type="nucleotide sequence ID" value="NZ_CP031148.1"/>
</dbReference>
<dbReference type="KEGG" id="haj:DU500_07040"/>
<evidence type="ECO:0000256" key="1">
    <source>
        <dbReference type="SAM" id="MobiDB-lite"/>
    </source>
</evidence>
<dbReference type="Proteomes" id="UP000253273">
    <property type="component" value="Chromosome"/>
</dbReference>
<sequence>MADPVNEIVKEIPFAELVRKAALAVADGQTALDLNSIQTAQTLADMELDAGAVILGIVEETDEDGNVTNVSTLTNDQPLSLLAYGVTPTFYEFSETEIDLKFWVRWHTRSTHVESDSTFSRDMRTSYEQSRKKYGGGGGVGLNLGFFSIGGKGGYQKQEVKGEREVELDVRTHSEYDSRVYGLDASAACRLKTTLVPKPAPDRSVPDVITRPAEGGSS</sequence>
<dbReference type="GeneID" id="37286666"/>
<protein>
    <submittedName>
        <fullName evidence="3">Uncharacterized protein</fullName>
    </submittedName>
</protein>
<accession>A0A345EBM3</accession>
<dbReference type="KEGG" id="haq:DU484_06770"/>
<feature type="region of interest" description="Disordered" evidence="1">
    <location>
        <begin position="196"/>
        <end position="218"/>
    </location>
</feature>
<evidence type="ECO:0000313" key="4">
    <source>
        <dbReference type="Proteomes" id="UP000252985"/>
    </source>
</evidence>
<accession>A0A345E1Z4</accession>